<accession>E8LEI8</accession>
<dbReference type="AlphaFoldDB" id="E8LEI8"/>
<evidence type="ECO:0000313" key="1">
    <source>
        <dbReference type="EMBL" id="EFY04788.1"/>
    </source>
</evidence>
<keyword evidence="2" id="KW-1185">Reference proteome</keyword>
<evidence type="ECO:0008006" key="3">
    <source>
        <dbReference type="Google" id="ProtNLM"/>
    </source>
</evidence>
<dbReference type="HOGENOM" id="CLU_3171388_0_0_9"/>
<reference evidence="1 2" key="1">
    <citation type="submission" date="2011-01" db="EMBL/GenBank/DDBJ databases">
        <authorList>
            <person name="Weinstock G."/>
            <person name="Sodergren E."/>
            <person name="Clifton S."/>
            <person name="Fulton L."/>
            <person name="Fulton B."/>
            <person name="Courtney L."/>
            <person name="Fronick C."/>
            <person name="Harrison M."/>
            <person name="Strong C."/>
            <person name="Farmer C."/>
            <person name="Delahaunty K."/>
            <person name="Markovic C."/>
            <person name="Hall O."/>
            <person name="Minx P."/>
            <person name="Tomlinson C."/>
            <person name="Mitreva M."/>
            <person name="Hou S."/>
            <person name="Chen J."/>
            <person name="Wollam A."/>
            <person name="Pepin K.H."/>
            <person name="Johnson M."/>
            <person name="Bhonagiri V."/>
            <person name="Zhang X."/>
            <person name="Suruliraj S."/>
            <person name="Warren W."/>
            <person name="Chinwalla A."/>
            <person name="Mardis E.R."/>
            <person name="Wilson R.K."/>
        </authorList>
    </citation>
    <scope>NUCLEOTIDE SEQUENCE [LARGE SCALE GENOMIC DNA]</scope>
    <source>
        <strain evidence="1 2">YIT 12067</strain>
    </source>
</reference>
<comment type="caution">
    <text evidence="1">The sequence shown here is derived from an EMBL/GenBank/DDBJ whole genome shotgun (WGS) entry which is preliminary data.</text>
</comment>
<organism evidence="1 2">
    <name type="scientific">Phascolarctobacterium succinatutens YIT 12067</name>
    <dbReference type="NCBI Taxonomy" id="626939"/>
    <lineage>
        <taxon>Bacteria</taxon>
        <taxon>Bacillati</taxon>
        <taxon>Bacillota</taxon>
        <taxon>Negativicutes</taxon>
        <taxon>Acidaminococcales</taxon>
        <taxon>Acidaminococcaceae</taxon>
        <taxon>Phascolarctobacterium</taxon>
    </lineage>
</organism>
<dbReference type="EMBL" id="AEVN01000051">
    <property type="protein sequence ID" value="EFY04788.1"/>
    <property type="molecule type" value="Genomic_DNA"/>
</dbReference>
<proteinExistence type="predicted"/>
<gene>
    <name evidence="1" type="ORF">HMPREF9443_01272</name>
</gene>
<sequence>MMFIADWCNVCLRKILGYKTPEELFDFELDKIYAFYFSKSLQPVIVI</sequence>
<evidence type="ECO:0000313" key="2">
    <source>
        <dbReference type="Proteomes" id="UP000004923"/>
    </source>
</evidence>
<protein>
    <recommendedName>
        <fullName evidence="3">Integrase catalytic domain-containing protein</fullName>
    </recommendedName>
</protein>
<dbReference type="Proteomes" id="UP000004923">
    <property type="component" value="Unassembled WGS sequence"/>
</dbReference>
<name>E8LEI8_9FIRM</name>